<dbReference type="AlphaFoldDB" id="A0A182WQ88"/>
<proteinExistence type="predicted"/>
<reference evidence="2" key="1">
    <citation type="submission" date="2013-03" db="EMBL/GenBank/DDBJ databases">
        <title>The Genome Sequence of Anopheles minimus MINIMUS1.</title>
        <authorList>
            <consortium name="The Broad Institute Genomics Platform"/>
            <person name="Neafsey D.E."/>
            <person name="Walton C."/>
            <person name="Walker B."/>
            <person name="Young S.K."/>
            <person name="Zeng Q."/>
            <person name="Gargeya S."/>
            <person name="Fitzgerald M."/>
            <person name="Haas B."/>
            <person name="Abouelleil A."/>
            <person name="Allen A.W."/>
            <person name="Alvarado L."/>
            <person name="Arachchi H.M."/>
            <person name="Berlin A.M."/>
            <person name="Chapman S.B."/>
            <person name="Gainer-Dewar J."/>
            <person name="Goldberg J."/>
            <person name="Griggs A."/>
            <person name="Gujja S."/>
            <person name="Hansen M."/>
            <person name="Howarth C."/>
            <person name="Imamovic A."/>
            <person name="Ireland A."/>
            <person name="Larimer J."/>
            <person name="McCowan C."/>
            <person name="Murphy C."/>
            <person name="Pearson M."/>
            <person name="Poon T.W."/>
            <person name="Priest M."/>
            <person name="Roberts A."/>
            <person name="Saif S."/>
            <person name="Shea T."/>
            <person name="Sisk P."/>
            <person name="Sykes S."/>
            <person name="Wortman J."/>
            <person name="Nusbaum C."/>
            <person name="Birren B."/>
        </authorList>
    </citation>
    <scope>NUCLEOTIDE SEQUENCE [LARGE SCALE GENOMIC DNA]</scope>
    <source>
        <strain evidence="2">MINIMUS1</strain>
    </source>
</reference>
<evidence type="ECO:0000313" key="2">
    <source>
        <dbReference type="Proteomes" id="UP000075920"/>
    </source>
</evidence>
<reference evidence="1" key="2">
    <citation type="submission" date="2020-05" db="UniProtKB">
        <authorList>
            <consortium name="EnsemblMetazoa"/>
        </authorList>
    </citation>
    <scope>IDENTIFICATION</scope>
    <source>
        <strain evidence="1">MINIMUS1</strain>
    </source>
</reference>
<dbReference type="VEuPathDB" id="VectorBase:AMIN014814"/>
<dbReference type="EnsemblMetazoa" id="AMIN014814-RA">
    <property type="protein sequence ID" value="AMIN014814-PA"/>
    <property type="gene ID" value="AMIN014814"/>
</dbReference>
<keyword evidence="2" id="KW-1185">Reference proteome</keyword>
<name>A0A182WQ88_9DIPT</name>
<dbReference type="Proteomes" id="UP000075920">
    <property type="component" value="Unassembled WGS sequence"/>
</dbReference>
<evidence type="ECO:0000313" key="1">
    <source>
        <dbReference type="EnsemblMetazoa" id="AMIN014814-PA"/>
    </source>
</evidence>
<organism evidence="1 2">
    <name type="scientific">Anopheles minimus</name>
    <dbReference type="NCBI Taxonomy" id="112268"/>
    <lineage>
        <taxon>Eukaryota</taxon>
        <taxon>Metazoa</taxon>
        <taxon>Ecdysozoa</taxon>
        <taxon>Arthropoda</taxon>
        <taxon>Hexapoda</taxon>
        <taxon>Insecta</taxon>
        <taxon>Pterygota</taxon>
        <taxon>Neoptera</taxon>
        <taxon>Endopterygota</taxon>
        <taxon>Diptera</taxon>
        <taxon>Nematocera</taxon>
        <taxon>Culicoidea</taxon>
        <taxon>Culicidae</taxon>
        <taxon>Anophelinae</taxon>
        <taxon>Anopheles</taxon>
    </lineage>
</organism>
<sequence>SQQAVWCLPPIELVGVFDYFCIVLFHFFSFDPYNFVSV</sequence>
<protein>
    <submittedName>
        <fullName evidence="1">Uncharacterized protein</fullName>
    </submittedName>
</protein>
<accession>A0A182WQ88</accession>